<feature type="domain" description="PWWP" evidence="2">
    <location>
        <begin position="155"/>
        <end position="227"/>
    </location>
</feature>
<evidence type="ECO:0000313" key="4">
    <source>
        <dbReference type="Proteomes" id="UP001163105"/>
    </source>
</evidence>
<feature type="compositionally biased region" description="Basic residues" evidence="1">
    <location>
        <begin position="138"/>
        <end position="148"/>
    </location>
</feature>
<feature type="compositionally biased region" description="Basic and acidic residues" evidence="1">
    <location>
        <begin position="558"/>
        <end position="575"/>
    </location>
</feature>
<dbReference type="EMBL" id="JAQHRD010000001">
    <property type="protein sequence ID" value="KAJ6445691.1"/>
    <property type="molecule type" value="Genomic_DNA"/>
</dbReference>
<feature type="region of interest" description="Disordered" evidence="1">
    <location>
        <begin position="283"/>
        <end position="411"/>
    </location>
</feature>
<dbReference type="SMART" id="SM00293">
    <property type="entry name" value="PWWP"/>
    <property type="match status" value="1"/>
</dbReference>
<proteinExistence type="predicted"/>
<dbReference type="Gene3D" id="1.20.930.10">
    <property type="entry name" value="Conserved domain common to transcription factors TFIIS, elongin A, CRSP70"/>
    <property type="match status" value="1"/>
</dbReference>
<dbReference type="Proteomes" id="UP001163105">
    <property type="component" value="Unassembled WGS sequence"/>
</dbReference>
<dbReference type="AlphaFoldDB" id="A0AB34G561"/>
<reference evidence="3" key="1">
    <citation type="submission" date="2023-01" db="EMBL/GenBank/DDBJ databases">
        <title>The growth and conidiation of Purpureocillium lavendulum are regulated by nitrogen source and histone H3K14 acetylation.</title>
        <authorList>
            <person name="Tang P."/>
            <person name="Han J."/>
            <person name="Zhang C."/>
            <person name="Tang P."/>
            <person name="Qi F."/>
            <person name="Zhang K."/>
            <person name="Liang L."/>
        </authorList>
    </citation>
    <scope>NUCLEOTIDE SEQUENCE</scope>
    <source>
        <strain evidence="3">YMF1.00683</strain>
    </source>
</reference>
<dbReference type="Pfam" id="PF00855">
    <property type="entry name" value="PWWP"/>
    <property type="match status" value="1"/>
</dbReference>
<protein>
    <submittedName>
        <fullName evidence="3">Cerato-platanin domain-containing protein</fullName>
    </submittedName>
</protein>
<dbReference type="PROSITE" id="PS50812">
    <property type="entry name" value="PWWP"/>
    <property type="match status" value="1"/>
</dbReference>
<feature type="compositionally biased region" description="Basic and acidic residues" evidence="1">
    <location>
        <begin position="384"/>
        <end position="411"/>
    </location>
</feature>
<sequence>MADKPTETPDAVASAAAGDAAPAPEPIKTGEPEPELSTKKDEPKPEPKGEGEGDKGNEEAKQPDDAQKPADDAPEKPQTEQDKPAADADVEMKDAAEGAATEADAEAPAPEAAAEAPVSKPKGGNRRKSTAGESKGKALNRKGSKARLTHTDAKPGDHFLVKLKGFPAWPAVICDETMLPAALLNSRPVSAARPDGAYTEAYAEGGKRVHDRSFPVMYLYTNEFGWVQNTALSELTADKAKDAITDKMRKDLRSAMELAAEDHPIDYYKNILTKFQEEQIAQEEARKEAAATPKKSKKGKGKGKAAEEDEDAEMEDVDTAPKSAKSKKRKAEDDTSTPQRSDSVKKPKIKLNTTSTPKAANGAGTPKSAAASANKASKPKAKKGKEGAEKKEAPKEAKMTPEERHARKEKEVLYLRHKLQRGLLTREQQPREDEMKSMSDFITMLENFADLEVSIIRATKINKVLKAILKLDSIPKEEDYQFKKRSQSLLDKWNKLLAGGDASAAAPAPTNGVNGAAQEKKSEANGVKDEAAEAKSAEPEQEKATEPKADEQAASDAGADKSAADEKTEKEEKPAAETASTSEPVAAEN</sequence>
<feature type="compositionally biased region" description="Basic and acidic residues" evidence="1">
    <location>
        <begin position="28"/>
        <end position="96"/>
    </location>
</feature>
<evidence type="ECO:0000256" key="1">
    <source>
        <dbReference type="SAM" id="MobiDB-lite"/>
    </source>
</evidence>
<feature type="compositionally biased region" description="Basic residues" evidence="1">
    <location>
        <begin position="294"/>
        <end position="303"/>
    </location>
</feature>
<keyword evidence="4" id="KW-1185">Reference proteome</keyword>
<dbReference type="InterPro" id="IPR035441">
    <property type="entry name" value="TFIIS/LEDGF_dom_sf"/>
</dbReference>
<accession>A0AB34G561</accession>
<feature type="compositionally biased region" description="Low complexity" evidence="1">
    <location>
        <begin position="366"/>
        <end position="376"/>
    </location>
</feature>
<feature type="region of interest" description="Disordered" evidence="1">
    <location>
        <begin position="502"/>
        <end position="589"/>
    </location>
</feature>
<name>A0AB34G561_9HYPO</name>
<evidence type="ECO:0000313" key="3">
    <source>
        <dbReference type="EMBL" id="KAJ6445691.1"/>
    </source>
</evidence>
<feature type="compositionally biased region" description="Basic and acidic residues" evidence="1">
    <location>
        <begin position="518"/>
        <end position="551"/>
    </location>
</feature>
<feature type="compositionally biased region" description="Acidic residues" evidence="1">
    <location>
        <begin position="307"/>
        <end position="318"/>
    </location>
</feature>
<comment type="caution">
    <text evidence="3">The sequence shown here is derived from an EMBL/GenBank/DDBJ whole genome shotgun (WGS) entry which is preliminary data.</text>
</comment>
<feature type="region of interest" description="Disordered" evidence="1">
    <location>
        <begin position="1"/>
        <end position="151"/>
    </location>
</feature>
<dbReference type="SUPFAM" id="SSF63748">
    <property type="entry name" value="Tudor/PWWP/MBT"/>
    <property type="match status" value="1"/>
</dbReference>
<feature type="compositionally biased region" description="Low complexity" evidence="1">
    <location>
        <begin position="97"/>
        <end position="117"/>
    </location>
</feature>
<feature type="compositionally biased region" description="Low complexity" evidence="1">
    <location>
        <begin position="9"/>
        <end position="22"/>
    </location>
</feature>
<dbReference type="Gene3D" id="2.30.30.140">
    <property type="match status" value="1"/>
</dbReference>
<organism evidence="3 4">
    <name type="scientific">Purpureocillium lavendulum</name>
    <dbReference type="NCBI Taxonomy" id="1247861"/>
    <lineage>
        <taxon>Eukaryota</taxon>
        <taxon>Fungi</taxon>
        <taxon>Dikarya</taxon>
        <taxon>Ascomycota</taxon>
        <taxon>Pezizomycotina</taxon>
        <taxon>Sordariomycetes</taxon>
        <taxon>Hypocreomycetidae</taxon>
        <taxon>Hypocreales</taxon>
        <taxon>Ophiocordycipitaceae</taxon>
        <taxon>Purpureocillium</taxon>
    </lineage>
</organism>
<gene>
    <name evidence="3" type="ORF">O9K51_00454</name>
</gene>
<dbReference type="InterPro" id="IPR000313">
    <property type="entry name" value="PWWP_dom"/>
</dbReference>
<evidence type="ECO:0000259" key="2">
    <source>
        <dbReference type="PROSITE" id="PS50812"/>
    </source>
</evidence>